<accession>A0A1Z5J890</accession>
<dbReference type="SMART" id="SM00577">
    <property type="entry name" value="CPDc"/>
    <property type="match status" value="1"/>
</dbReference>
<keyword evidence="4 12" id="KW-0812">Transmembrane</keyword>
<dbReference type="InterPro" id="IPR023214">
    <property type="entry name" value="HAD_sf"/>
</dbReference>
<evidence type="ECO:0000256" key="12">
    <source>
        <dbReference type="RuleBase" id="RU365079"/>
    </source>
</evidence>
<evidence type="ECO:0000256" key="4">
    <source>
        <dbReference type="ARBA" id="ARBA00022692"/>
    </source>
</evidence>
<keyword evidence="16" id="KW-1185">Reference proteome</keyword>
<evidence type="ECO:0000256" key="10">
    <source>
        <dbReference type="ARBA" id="ARBA00023128"/>
    </source>
</evidence>
<keyword evidence="11 12" id="KW-0472">Membrane</keyword>
<sequence length="412" mass="47612">MLSFTRVSRVYFSTAITRPTNITATERAALRAARRERGRLLLQQQQQQQQQSTTQRETTKWHNRVAGSRWLWYVGLFVPTAIITWAVQDEDSPPARLAEAIGLAGWIRNKFEEMAVPQYDKLLPDWSQMPNVPHDIPVPHTLVIDLDNTLVSSTWDRKYGYRHAKRPGVDQFLRTMAMYYEIVLFSPSIDGMADPVVTSLDKEGCIMHRLYRDATVYKNGVYIKDLDRLNRNVNRIVVLDDDPEEVQFHPYNVIPIKPYTDPSDRTDNALERITPFLIEIARENYGDIPTLLRQYHGMDSDQIADEIERRINLIRYDRLQQSSRGLGGLVPRNALPAPELPADAVSSTITTTRPVQLTAKDIAGKAPDEVESNGLVGWMQRRAREKEEHQMRKMEKWQQVMMDRQKRKSQEA</sequence>
<keyword evidence="5" id="KW-0999">Mitochondrion inner membrane</keyword>
<dbReference type="InterPro" id="IPR050365">
    <property type="entry name" value="TIM50"/>
</dbReference>
<feature type="domain" description="FCP1 homology" evidence="14">
    <location>
        <begin position="135"/>
        <end position="280"/>
    </location>
</feature>
<comment type="caution">
    <text evidence="15">The sequence shown here is derived from an EMBL/GenBank/DDBJ whole genome shotgun (WGS) entry which is preliminary data.</text>
</comment>
<evidence type="ECO:0000313" key="16">
    <source>
        <dbReference type="Proteomes" id="UP000198406"/>
    </source>
</evidence>
<feature type="compositionally biased region" description="Low complexity" evidence="13">
    <location>
        <begin position="41"/>
        <end position="56"/>
    </location>
</feature>
<dbReference type="GO" id="GO:0015031">
    <property type="term" value="P:protein transport"/>
    <property type="evidence" value="ECO:0007669"/>
    <property type="project" value="UniProtKB-KW"/>
</dbReference>
<evidence type="ECO:0000256" key="8">
    <source>
        <dbReference type="ARBA" id="ARBA00022989"/>
    </source>
</evidence>
<dbReference type="Gene3D" id="3.40.50.1000">
    <property type="entry name" value="HAD superfamily/HAD-like"/>
    <property type="match status" value="1"/>
</dbReference>
<dbReference type="Pfam" id="PF03031">
    <property type="entry name" value="NIF"/>
    <property type="match status" value="1"/>
</dbReference>
<dbReference type="GO" id="GO:0005744">
    <property type="term" value="C:TIM23 mitochondrial import inner membrane translocase complex"/>
    <property type="evidence" value="ECO:0007669"/>
    <property type="project" value="UniProtKB-UniRule"/>
</dbReference>
<evidence type="ECO:0000256" key="3">
    <source>
        <dbReference type="ARBA" id="ARBA00022448"/>
    </source>
</evidence>
<feature type="region of interest" description="Disordered" evidence="13">
    <location>
        <begin position="384"/>
        <end position="412"/>
    </location>
</feature>
<keyword evidence="10 12" id="KW-0496">Mitochondrion</keyword>
<reference evidence="15 16" key="1">
    <citation type="journal article" date="2015" name="Plant Cell">
        <title>Oil accumulation by the oleaginous diatom Fistulifera solaris as revealed by the genome and transcriptome.</title>
        <authorList>
            <person name="Tanaka T."/>
            <person name="Maeda Y."/>
            <person name="Veluchamy A."/>
            <person name="Tanaka M."/>
            <person name="Abida H."/>
            <person name="Marechal E."/>
            <person name="Bowler C."/>
            <person name="Muto M."/>
            <person name="Sunaga Y."/>
            <person name="Tanaka M."/>
            <person name="Yoshino T."/>
            <person name="Taniguchi T."/>
            <person name="Fukuda Y."/>
            <person name="Nemoto M."/>
            <person name="Matsumoto M."/>
            <person name="Wong P.S."/>
            <person name="Aburatani S."/>
            <person name="Fujibuchi W."/>
        </authorList>
    </citation>
    <scope>NUCLEOTIDE SEQUENCE [LARGE SCALE GENOMIC DNA]</scope>
    <source>
        <strain evidence="15 16">JPCC DA0580</strain>
    </source>
</reference>
<evidence type="ECO:0000256" key="5">
    <source>
        <dbReference type="ARBA" id="ARBA00022792"/>
    </source>
</evidence>
<comment type="subunit">
    <text evidence="12">Component of the TIM23 complex.</text>
</comment>
<evidence type="ECO:0000256" key="6">
    <source>
        <dbReference type="ARBA" id="ARBA00022927"/>
    </source>
</evidence>
<evidence type="ECO:0000256" key="11">
    <source>
        <dbReference type="ARBA" id="ARBA00023136"/>
    </source>
</evidence>
<dbReference type="FunFam" id="3.40.50.1000:FF:000019">
    <property type="entry name" value="Mitochondrial import inner membrane translocase subunit TIM50"/>
    <property type="match status" value="1"/>
</dbReference>
<name>A0A1Z5J890_FISSO</name>
<evidence type="ECO:0000313" key="15">
    <source>
        <dbReference type="EMBL" id="GAX10169.1"/>
    </source>
</evidence>
<feature type="compositionally biased region" description="Basic and acidic residues" evidence="13">
    <location>
        <begin position="384"/>
        <end position="396"/>
    </location>
</feature>
<comment type="function">
    <text evidence="12">Essential component of the TIM23 complex, a complex that mediates the translocation of transit peptide-containing proteins across the mitochondrial inner membrane.</text>
</comment>
<evidence type="ECO:0000256" key="2">
    <source>
        <dbReference type="ARBA" id="ARBA00006344"/>
    </source>
</evidence>
<dbReference type="InParanoid" id="A0A1Z5J890"/>
<evidence type="ECO:0000259" key="14">
    <source>
        <dbReference type="PROSITE" id="PS50969"/>
    </source>
</evidence>
<dbReference type="CDD" id="cd07521">
    <property type="entry name" value="HAD_FCP1-like"/>
    <property type="match status" value="1"/>
</dbReference>
<feature type="transmembrane region" description="Helical" evidence="12">
    <location>
        <begin position="70"/>
        <end position="87"/>
    </location>
</feature>
<dbReference type="Proteomes" id="UP000198406">
    <property type="component" value="Unassembled WGS sequence"/>
</dbReference>
<dbReference type="InterPro" id="IPR036412">
    <property type="entry name" value="HAD-like_sf"/>
</dbReference>
<evidence type="ECO:0000256" key="7">
    <source>
        <dbReference type="ARBA" id="ARBA00022946"/>
    </source>
</evidence>
<gene>
    <name evidence="15" type="ORF">FisN_3Lh365</name>
</gene>
<protein>
    <recommendedName>
        <fullName evidence="12">Mitochondrial import inner membrane translocase subunit TIM50</fullName>
    </recommendedName>
</protein>
<evidence type="ECO:0000256" key="9">
    <source>
        <dbReference type="ARBA" id="ARBA00023010"/>
    </source>
</evidence>
<dbReference type="InterPro" id="IPR004274">
    <property type="entry name" value="FCP1_dom"/>
</dbReference>
<keyword evidence="9 12" id="KW-0811">Translocation</keyword>
<keyword evidence="8 12" id="KW-1133">Transmembrane helix</keyword>
<feature type="region of interest" description="Disordered" evidence="13">
    <location>
        <begin position="41"/>
        <end position="60"/>
    </location>
</feature>
<evidence type="ECO:0000256" key="13">
    <source>
        <dbReference type="SAM" id="MobiDB-lite"/>
    </source>
</evidence>
<dbReference type="PROSITE" id="PS50969">
    <property type="entry name" value="FCP1"/>
    <property type="match status" value="1"/>
</dbReference>
<dbReference type="PANTHER" id="PTHR12210">
    <property type="entry name" value="DULLARD PROTEIN PHOSPHATASE"/>
    <property type="match status" value="1"/>
</dbReference>
<evidence type="ECO:0000256" key="1">
    <source>
        <dbReference type="ARBA" id="ARBA00004434"/>
    </source>
</evidence>
<keyword evidence="3 12" id="KW-0813">Transport</keyword>
<comment type="similarity">
    <text evidence="2 12">Belongs to the TIM50 family.</text>
</comment>
<keyword evidence="7 12" id="KW-0809">Transit peptide</keyword>
<dbReference type="SUPFAM" id="SSF56784">
    <property type="entry name" value="HAD-like"/>
    <property type="match status" value="1"/>
</dbReference>
<dbReference type="OrthoDB" id="287041at2759"/>
<dbReference type="EMBL" id="BDSP01000016">
    <property type="protein sequence ID" value="GAX10169.1"/>
    <property type="molecule type" value="Genomic_DNA"/>
</dbReference>
<organism evidence="15 16">
    <name type="scientific">Fistulifera solaris</name>
    <name type="common">Oleaginous diatom</name>
    <dbReference type="NCBI Taxonomy" id="1519565"/>
    <lineage>
        <taxon>Eukaryota</taxon>
        <taxon>Sar</taxon>
        <taxon>Stramenopiles</taxon>
        <taxon>Ochrophyta</taxon>
        <taxon>Bacillariophyta</taxon>
        <taxon>Bacillariophyceae</taxon>
        <taxon>Bacillariophycidae</taxon>
        <taxon>Naviculales</taxon>
        <taxon>Naviculaceae</taxon>
        <taxon>Fistulifera</taxon>
    </lineage>
</organism>
<proteinExistence type="inferred from homology"/>
<dbReference type="AlphaFoldDB" id="A0A1Z5J890"/>
<keyword evidence="6 12" id="KW-0653">Protein transport</keyword>
<comment type="subcellular location">
    <subcellularLocation>
        <location evidence="1 12">Mitochondrion inner membrane</location>
        <topology evidence="1 12">Single-pass membrane protein</topology>
    </subcellularLocation>
</comment>